<dbReference type="CDD" id="cd18683">
    <property type="entry name" value="PIN_VapC-like"/>
    <property type="match status" value="1"/>
</dbReference>
<dbReference type="PANTHER" id="PTHR39664">
    <property type="match status" value="1"/>
</dbReference>
<keyword evidence="3 5" id="KW-0479">Metal-binding</keyword>
<proteinExistence type="inferred from homology"/>
<evidence type="ECO:0000256" key="1">
    <source>
        <dbReference type="ARBA" id="ARBA00022649"/>
    </source>
</evidence>
<name>A0A363UKT8_9GAMM</name>
<evidence type="ECO:0000313" key="7">
    <source>
        <dbReference type="EMBL" id="PWN56039.1"/>
    </source>
</evidence>
<reference evidence="7 8" key="1">
    <citation type="submission" date="2018-05" db="EMBL/GenBank/DDBJ databases">
        <title>Abyssibacter profundi OUC007T gen. nov., sp. nov, a marine bacterium isolated from seawater of the Mariana Trench.</title>
        <authorList>
            <person name="Zhou S."/>
        </authorList>
    </citation>
    <scope>NUCLEOTIDE SEQUENCE [LARGE SCALE GENOMIC DNA]</scope>
    <source>
        <strain evidence="7 8">OUC007</strain>
    </source>
</reference>
<gene>
    <name evidence="5" type="primary">vapC</name>
    <name evidence="7" type="ORF">DEH80_09510</name>
</gene>
<comment type="caution">
    <text evidence="7">The sequence shown here is derived from an EMBL/GenBank/DDBJ whole genome shotgun (WGS) entry which is preliminary data.</text>
</comment>
<evidence type="ECO:0000256" key="2">
    <source>
        <dbReference type="ARBA" id="ARBA00022722"/>
    </source>
</evidence>
<dbReference type="InterPro" id="IPR002716">
    <property type="entry name" value="PIN_dom"/>
</dbReference>
<dbReference type="PANTHER" id="PTHR39664:SF2">
    <property type="entry name" value="NUCLEIC ACID-BINDING PROTEIN, CONTAINING PIN DOMAIN-RELATED"/>
    <property type="match status" value="1"/>
</dbReference>
<feature type="domain" description="PIN" evidence="6">
    <location>
        <begin position="4"/>
        <end position="126"/>
    </location>
</feature>
<feature type="binding site" evidence="5">
    <location>
        <position position="5"/>
    </location>
    <ligand>
        <name>Mg(2+)</name>
        <dbReference type="ChEBI" id="CHEBI:18420"/>
    </ligand>
</feature>
<dbReference type="AlphaFoldDB" id="A0A363UKT8"/>
<dbReference type="GO" id="GO:0000287">
    <property type="term" value="F:magnesium ion binding"/>
    <property type="evidence" value="ECO:0007669"/>
    <property type="project" value="UniProtKB-UniRule"/>
</dbReference>
<comment type="cofactor">
    <cofactor evidence="5">
        <name>Mg(2+)</name>
        <dbReference type="ChEBI" id="CHEBI:18420"/>
    </cofactor>
</comment>
<evidence type="ECO:0000259" key="6">
    <source>
        <dbReference type="Pfam" id="PF01850"/>
    </source>
</evidence>
<dbReference type="Proteomes" id="UP000251800">
    <property type="component" value="Unassembled WGS sequence"/>
</dbReference>
<dbReference type="Pfam" id="PF01850">
    <property type="entry name" value="PIN"/>
    <property type="match status" value="1"/>
</dbReference>
<comment type="function">
    <text evidence="5">Toxic component of a toxin-antitoxin (TA) system. An RNase.</text>
</comment>
<dbReference type="GO" id="GO:0016787">
    <property type="term" value="F:hydrolase activity"/>
    <property type="evidence" value="ECO:0007669"/>
    <property type="project" value="UniProtKB-KW"/>
</dbReference>
<dbReference type="GO" id="GO:0004540">
    <property type="term" value="F:RNA nuclease activity"/>
    <property type="evidence" value="ECO:0007669"/>
    <property type="project" value="InterPro"/>
</dbReference>
<dbReference type="RefSeq" id="WP_109720255.1">
    <property type="nucleotide sequence ID" value="NZ_QEQK01000007.1"/>
</dbReference>
<keyword evidence="5" id="KW-0460">Magnesium</keyword>
<comment type="similarity">
    <text evidence="5">Belongs to the PINc/VapC protein family.</text>
</comment>
<evidence type="ECO:0000313" key="8">
    <source>
        <dbReference type="Proteomes" id="UP000251800"/>
    </source>
</evidence>
<keyword evidence="8" id="KW-1185">Reference proteome</keyword>
<evidence type="ECO:0000256" key="3">
    <source>
        <dbReference type="ARBA" id="ARBA00022723"/>
    </source>
</evidence>
<keyword evidence="4 5" id="KW-0378">Hydrolase</keyword>
<keyword evidence="2 5" id="KW-0540">Nuclease</keyword>
<dbReference type="GO" id="GO:0090729">
    <property type="term" value="F:toxin activity"/>
    <property type="evidence" value="ECO:0007669"/>
    <property type="project" value="UniProtKB-KW"/>
</dbReference>
<accession>A0A363UKT8</accession>
<keyword evidence="1 5" id="KW-1277">Toxin-antitoxin system</keyword>
<evidence type="ECO:0000256" key="5">
    <source>
        <dbReference type="HAMAP-Rule" id="MF_00265"/>
    </source>
</evidence>
<keyword evidence="5" id="KW-0800">Toxin</keyword>
<dbReference type="EMBL" id="QEQK01000007">
    <property type="protein sequence ID" value="PWN56039.1"/>
    <property type="molecule type" value="Genomic_DNA"/>
</dbReference>
<dbReference type="SUPFAM" id="SSF88723">
    <property type="entry name" value="PIN domain-like"/>
    <property type="match status" value="1"/>
</dbReference>
<dbReference type="Gene3D" id="3.40.50.1010">
    <property type="entry name" value="5'-nuclease"/>
    <property type="match status" value="1"/>
</dbReference>
<protein>
    <recommendedName>
        <fullName evidence="5">Ribonuclease VapC</fullName>
        <shortName evidence="5">RNase VapC</shortName>
        <ecNumber evidence="5">3.1.-.-</ecNumber>
    </recommendedName>
    <alternativeName>
        <fullName evidence="5">Toxin VapC</fullName>
    </alternativeName>
</protein>
<dbReference type="OrthoDB" id="32974at2"/>
<organism evidence="7 8">
    <name type="scientific">Abyssibacter profundi</name>
    <dbReference type="NCBI Taxonomy" id="2182787"/>
    <lineage>
        <taxon>Bacteria</taxon>
        <taxon>Pseudomonadati</taxon>
        <taxon>Pseudomonadota</taxon>
        <taxon>Gammaproteobacteria</taxon>
        <taxon>Chromatiales</taxon>
        <taxon>Oceanococcaceae</taxon>
        <taxon>Abyssibacter</taxon>
    </lineage>
</organism>
<dbReference type="HAMAP" id="MF_00265">
    <property type="entry name" value="VapC_Nob1"/>
    <property type="match status" value="1"/>
</dbReference>
<feature type="binding site" evidence="5">
    <location>
        <position position="100"/>
    </location>
    <ligand>
        <name>Mg(2+)</name>
        <dbReference type="ChEBI" id="CHEBI:18420"/>
    </ligand>
</feature>
<dbReference type="EC" id="3.1.-.-" evidence="5"/>
<dbReference type="InterPro" id="IPR022907">
    <property type="entry name" value="VapC_family"/>
</dbReference>
<evidence type="ECO:0000256" key="4">
    <source>
        <dbReference type="ARBA" id="ARBA00022801"/>
    </source>
</evidence>
<sequence length="136" mass="14834">MASLDTNVLVRLLVKDDERQAAQARKLVQAESDRGETLFVPITAVLELEWVLRSVYEMPKSAILGAFVALLETRELVFQSEPAIERALEHFRKGSAGFADCVHLGICGADSELPLVTFDRKAARMEGAHLVGAAIG</sequence>
<dbReference type="InterPro" id="IPR029060">
    <property type="entry name" value="PIN-like_dom_sf"/>
</dbReference>